<evidence type="ECO:0000256" key="1">
    <source>
        <dbReference type="ARBA" id="ARBA00004184"/>
    </source>
</evidence>
<protein>
    <submittedName>
        <fullName evidence="4">Acyltransferase family protein associated with ethylmalonyl-CoA pathway</fullName>
    </submittedName>
</protein>
<evidence type="ECO:0000256" key="2">
    <source>
        <dbReference type="SAM" id="Phobius"/>
    </source>
</evidence>
<keyword evidence="2" id="KW-1133">Transmembrane helix</keyword>
<dbReference type="InterPro" id="IPR002123">
    <property type="entry name" value="Plipid/glycerol_acylTrfase"/>
</dbReference>
<keyword evidence="2" id="KW-0472">Membrane</keyword>
<accession>A0A3B0WP48</accession>
<gene>
    <name evidence="4" type="ORF">MNBD_GAMMA06-1211</name>
</gene>
<evidence type="ECO:0000259" key="3">
    <source>
        <dbReference type="SMART" id="SM00563"/>
    </source>
</evidence>
<dbReference type="InterPro" id="IPR022284">
    <property type="entry name" value="GPAT/DHAPAT"/>
</dbReference>
<reference evidence="4" key="1">
    <citation type="submission" date="2018-06" db="EMBL/GenBank/DDBJ databases">
        <authorList>
            <person name="Zhirakovskaya E."/>
        </authorList>
    </citation>
    <scope>NUCLEOTIDE SEQUENCE</scope>
</reference>
<name>A0A3B0WP48_9ZZZZ</name>
<keyword evidence="4" id="KW-0012">Acyltransferase</keyword>
<feature type="transmembrane region" description="Helical" evidence="2">
    <location>
        <begin position="20"/>
        <end position="42"/>
    </location>
</feature>
<dbReference type="EMBL" id="UOFD01000047">
    <property type="protein sequence ID" value="VAW52447.1"/>
    <property type="molecule type" value="Genomic_DNA"/>
</dbReference>
<dbReference type="GO" id="GO:0008374">
    <property type="term" value="F:O-acyltransferase activity"/>
    <property type="evidence" value="ECO:0007669"/>
    <property type="project" value="InterPro"/>
</dbReference>
<dbReference type="GO" id="GO:0006629">
    <property type="term" value="P:lipid metabolic process"/>
    <property type="evidence" value="ECO:0007669"/>
    <property type="project" value="InterPro"/>
</dbReference>
<comment type="subcellular location">
    <subcellularLocation>
        <location evidence="1">Endomembrane system</location>
        <topology evidence="1">Peripheral membrane protein</topology>
    </subcellularLocation>
</comment>
<feature type="domain" description="Phospholipid/glycerol acyltransferase" evidence="3">
    <location>
        <begin position="164"/>
        <end position="288"/>
    </location>
</feature>
<dbReference type="InterPro" id="IPR045520">
    <property type="entry name" value="GPAT/DHAPAT_C"/>
</dbReference>
<dbReference type="SMART" id="SM00563">
    <property type="entry name" value="PlsC"/>
    <property type="match status" value="1"/>
</dbReference>
<dbReference type="PANTHER" id="PTHR12563">
    <property type="entry name" value="GLYCEROL-3-PHOSPHATE ACYLTRANSFERASE"/>
    <property type="match status" value="1"/>
</dbReference>
<keyword evidence="4" id="KW-0808">Transferase</keyword>
<dbReference type="GO" id="GO:0012505">
    <property type="term" value="C:endomembrane system"/>
    <property type="evidence" value="ECO:0007669"/>
    <property type="project" value="UniProtKB-SubCell"/>
</dbReference>
<dbReference type="PANTHER" id="PTHR12563:SF17">
    <property type="entry name" value="DIHYDROXYACETONE PHOSPHATE ACYLTRANSFERASE"/>
    <property type="match status" value="1"/>
</dbReference>
<sequence>MLGNLSVDCVICGYMETITLPYWIFIVLVLFAAVMVLDRILLPSMRWYLKRRVNRVISEINTRLDIEIRPIQFTRRQALIDQLVFDEKVVDAIKLYAEERKMPHAVAQQKAYEYASEIIPAFNAYIYFRIGYWLAKKLARLVYRVRVGFYDNDKISQSDTNASVVFVMNHRSNMDYVLVSFLVAEKTTLSYAVGEWARIWPLQTLIKAMGAFFVRRNSGNELYRKVLERYVNMSTRAGVCQAVFLEGGLTKDGALREPRLGFLDYMLRDYHPHNDRDIVFIPVGINYDRVIEDRSLVRRLDKSARNRSMWFVLKTTVAFIFKNAMLSRKNRWRRFGYASVNFGEPVSARNFCEANNVDFSALDKDERFERVELLAKSIMSNIEQVIPVVPIALMSEVLINNKDEWKSELELKTMCSDRIDQLRATGAPIDISSGALESVLRAAMDILIGRGLLQEKDNLFRMNESELDIVNYYANSIVHWQK</sequence>
<keyword evidence="2" id="KW-0812">Transmembrane</keyword>
<dbReference type="Pfam" id="PF01553">
    <property type="entry name" value="Acyltransferase"/>
    <property type="match status" value="1"/>
</dbReference>
<dbReference type="Pfam" id="PF19277">
    <property type="entry name" value="GPAT_C"/>
    <property type="match status" value="1"/>
</dbReference>
<proteinExistence type="predicted"/>
<dbReference type="SUPFAM" id="SSF69593">
    <property type="entry name" value="Glycerol-3-phosphate (1)-acyltransferase"/>
    <property type="match status" value="1"/>
</dbReference>
<evidence type="ECO:0000313" key="4">
    <source>
        <dbReference type="EMBL" id="VAW52447.1"/>
    </source>
</evidence>
<dbReference type="AlphaFoldDB" id="A0A3B0WP48"/>
<organism evidence="4">
    <name type="scientific">hydrothermal vent metagenome</name>
    <dbReference type="NCBI Taxonomy" id="652676"/>
    <lineage>
        <taxon>unclassified sequences</taxon>
        <taxon>metagenomes</taxon>
        <taxon>ecological metagenomes</taxon>
    </lineage>
</organism>